<dbReference type="Proteomes" id="UP001195963">
    <property type="component" value="Unassembled WGS sequence"/>
</dbReference>
<dbReference type="RefSeq" id="WP_220111832.1">
    <property type="nucleotide sequence ID" value="NZ_JAHZST010000032.1"/>
</dbReference>
<gene>
    <name evidence="1" type="ORF">K0625_23640</name>
</gene>
<proteinExistence type="predicted"/>
<comment type="caution">
    <text evidence="1">The sequence shown here is derived from an EMBL/GenBank/DDBJ whole genome shotgun (WGS) entry which is preliminary data.</text>
</comment>
<keyword evidence="2" id="KW-1185">Reference proteome</keyword>
<reference evidence="1 2" key="1">
    <citation type="submission" date="2021-07" db="EMBL/GenBank/DDBJ databases">
        <title>Shewanella sp. nov, isolated from SCS.</title>
        <authorList>
            <person name="Cao W.R."/>
        </authorList>
    </citation>
    <scope>NUCLEOTIDE SEQUENCE [LARGE SCALE GENOMIC DNA]</scope>
    <source>
        <strain evidence="1 2">NR704-98</strain>
    </source>
</reference>
<dbReference type="EMBL" id="JAHZST010000032">
    <property type="protein sequence ID" value="MBW8186612.1"/>
    <property type="molecule type" value="Genomic_DNA"/>
</dbReference>
<organism evidence="1 2">
    <name type="scientific">Shewanella nanhaiensis</name>
    <dbReference type="NCBI Taxonomy" id="2864872"/>
    <lineage>
        <taxon>Bacteria</taxon>
        <taxon>Pseudomonadati</taxon>
        <taxon>Pseudomonadota</taxon>
        <taxon>Gammaproteobacteria</taxon>
        <taxon>Alteromonadales</taxon>
        <taxon>Shewanellaceae</taxon>
        <taxon>Shewanella</taxon>
    </lineage>
</organism>
<evidence type="ECO:0000313" key="2">
    <source>
        <dbReference type="Proteomes" id="UP001195963"/>
    </source>
</evidence>
<evidence type="ECO:0000313" key="1">
    <source>
        <dbReference type="EMBL" id="MBW8186612.1"/>
    </source>
</evidence>
<evidence type="ECO:0008006" key="3">
    <source>
        <dbReference type="Google" id="ProtNLM"/>
    </source>
</evidence>
<name>A0ABS7EBZ8_9GAMM</name>
<protein>
    <recommendedName>
        <fullName evidence="3">Orphan protein</fullName>
    </recommendedName>
</protein>
<accession>A0ABS7EBZ8</accession>
<sequence length="116" mass="13549">MSTELPKEKKLTVLCRVEPGCLGPDGLDHIESFCRFSHQELKKIDSDFIKWLPLPRYDKSLAEMEYSVDSKLLSREKASQYLAYFKCELDEFEEHFHDKLSTLINDFLAKKKATQS</sequence>